<dbReference type="PANTHER" id="PTHR46959:SF2">
    <property type="entry name" value="SULFOQUINOVOSIDASE"/>
    <property type="match status" value="1"/>
</dbReference>
<dbReference type="Gene3D" id="2.60.40.1180">
    <property type="entry name" value="Golgi alpha-mannosidase II"/>
    <property type="match status" value="1"/>
</dbReference>
<organism evidence="5 6">
    <name type="scientific">Sulfobacillus harzensis</name>
    <dbReference type="NCBI Taxonomy" id="2729629"/>
    <lineage>
        <taxon>Bacteria</taxon>
        <taxon>Bacillati</taxon>
        <taxon>Bacillota</taxon>
        <taxon>Clostridia</taxon>
        <taxon>Eubacteriales</taxon>
        <taxon>Clostridiales Family XVII. Incertae Sedis</taxon>
        <taxon>Sulfobacillus</taxon>
    </lineage>
</organism>
<evidence type="ECO:0000313" key="5">
    <source>
        <dbReference type="EMBL" id="NMP20863.1"/>
    </source>
</evidence>
<sequence length="773" mass="87689">MDILHCDMNSQNRLVIRSDEKPLMVVHLSDWIIEDVQQVTERHWLAWDVFKERGRHRLVPFDAISLSKGQWTLVDRASRALATIRLEQPEPWHLLLQLDAADHNRSGWVWWGPQGERLYGFGEYGDGPRMPDGTWSTWTEEGPVGLGPLSPLLRWTGLVPLPGHRATYAPSPTWLSSLGYAAWIEEKDRIDWSIRGSRRRLRIWGSQVRLHLVAGSTLKEALTRRNLLLGLPRMPAIWQFGPWNDAVQGQDNVLKTAARLREHRIPSSAIWIEDWTGSWEDEKRFWMRPLSHQLSRRLYPQWERMVEQLHQDGFKVLGYFCPEVAVDTPLFHEAQKGGHLVLDSGGQWVDIDILGKHHGELDLTRPETREWVKSRVFSPAVEMGFDGWMADFGEHLPVGSQLADGSDGWQSHNRWPLLWQSLNREFWEAQRPNGDYSFFVRSAGLETPSLAPAMWGGDSDTDWDRADGLPTVVPQALSAGLSGNVFWGTDIAGYMTFGLTRPSTRELYIRWTEVAALMPLMRTHHGTARPRNHHWSRDAQTQAAYARMARLHAALFPVFYTLAVEATTAGLPLIRPVWLEYPQAKGDGHGQFLLGTSLLMAPIIRPRQERQTVYLPSGTWVHWWTGKVFSGPGPARVDAPLGFPALFWRRDVWLPLSEGMPDADGDTLGFVDTLATAEGAQTVSRSLSLLRFEDSTTPLEIHLPGGTLSGITAVDEERRSTPVSAPRYREHLPPLTEGRRLDIPPNTPVAFAKMKWFWSGTAPLLLTVRNPVT</sequence>
<feature type="domain" description="Glycosyl hydrolase family 31 C-terminal" evidence="4">
    <location>
        <begin position="570"/>
        <end position="647"/>
    </location>
</feature>
<dbReference type="Pfam" id="PF01055">
    <property type="entry name" value="Glyco_hydro_31_2nd"/>
    <property type="match status" value="1"/>
</dbReference>
<keyword evidence="6" id="KW-1185">Reference proteome</keyword>
<dbReference type="Gene3D" id="3.20.20.80">
    <property type="entry name" value="Glycosidases"/>
    <property type="match status" value="1"/>
</dbReference>
<dbReference type="InterPro" id="IPR048395">
    <property type="entry name" value="Glyco_hydro_31_C"/>
</dbReference>
<dbReference type="SUPFAM" id="SSF51011">
    <property type="entry name" value="Glycosyl hydrolase domain"/>
    <property type="match status" value="1"/>
</dbReference>
<evidence type="ECO:0000313" key="6">
    <source>
        <dbReference type="Proteomes" id="UP000533476"/>
    </source>
</evidence>
<name>A0A7Y0L0N3_9FIRM</name>
<evidence type="ECO:0000259" key="3">
    <source>
        <dbReference type="Pfam" id="PF01055"/>
    </source>
</evidence>
<keyword evidence="2 5" id="KW-0378">Hydrolase</keyword>
<dbReference type="InterPro" id="IPR017853">
    <property type="entry name" value="GH"/>
</dbReference>
<comment type="caution">
    <text evidence="5">The sequence shown here is derived from an EMBL/GenBank/DDBJ whole genome shotgun (WGS) entry which is preliminary data.</text>
</comment>
<dbReference type="PANTHER" id="PTHR46959">
    <property type="entry name" value="SULFOQUINOVOSIDASE"/>
    <property type="match status" value="1"/>
</dbReference>
<dbReference type="RefSeq" id="WP_169095623.1">
    <property type="nucleotide sequence ID" value="NZ_JABBVZ010000001.1"/>
</dbReference>
<dbReference type="EMBL" id="JABBVZ010000001">
    <property type="protein sequence ID" value="NMP20863.1"/>
    <property type="molecule type" value="Genomic_DNA"/>
</dbReference>
<dbReference type="GO" id="GO:0005975">
    <property type="term" value="P:carbohydrate metabolic process"/>
    <property type="evidence" value="ECO:0007669"/>
    <property type="project" value="InterPro"/>
</dbReference>
<proteinExistence type="inferred from homology"/>
<comment type="similarity">
    <text evidence="1 2">Belongs to the glycosyl hydrolase 31 family.</text>
</comment>
<dbReference type="InterPro" id="IPR000322">
    <property type="entry name" value="Glyco_hydro_31_TIM"/>
</dbReference>
<keyword evidence="2" id="KW-0326">Glycosidase</keyword>
<accession>A0A7Y0L0N3</accession>
<dbReference type="Proteomes" id="UP000533476">
    <property type="component" value="Unassembled WGS sequence"/>
</dbReference>
<dbReference type="AlphaFoldDB" id="A0A7Y0L0N3"/>
<evidence type="ECO:0000256" key="2">
    <source>
        <dbReference type="RuleBase" id="RU361185"/>
    </source>
</evidence>
<dbReference type="InterPro" id="IPR013780">
    <property type="entry name" value="Glyco_hydro_b"/>
</dbReference>
<dbReference type="InterPro" id="IPR052990">
    <property type="entry name" value="Sulfoquinovosidase_GH31"/>
</dbReference>
<gene>
    <name evidence="5" type="ORF">HIJ39_00625</name>
</gene>
<dbReference type="Pfam" id="PF21365">
    <property type="entry name" value="Glyco_hydro_31_3rd"/>
    <property type="match status" value="1"/>
</dbReference>
<dbReference type="SUPFAM" id="SSF51445">
    <property type="entry name" value="(Trans)glycosidases"/>
    <property type="match status" value="1"/>
</dbReference>
<feature type="domain" description="Glycoside hydrolase family 31 TIM barrel" evidence="3">
    <location>
        <begin position="232"/>
        <end position="562"/>
    </location>
</feature>
<protein>
    <submittedName>
        <fullName evidence="5">Glycoside hydrolase</fullName>
    </submittedName>
</protein>
<reference evidence="5 6" key="1">
    <citation type="submission" date="2020-04" db="EMBL/GenBank/DDBJ databases">
        <authorList>
            <person name="Zhang R."/>
            <person name="Schippers A."/>
        </authorList>
    </citation>
    <scope>NUCLEOTIDE SEQUENCE [LARGE SCALE GENOMIC DNA]</scope>
    <source>
        <strain evidence="5 6">DSM 109850</strain>
    </source>
</reference>
<evidence type="ECO:0000256" key="1">
    <source>
        <dbReference type="ARBA" id="ARBA00007806"/>
    </source>
</evidence>
<dbReference type="GO" id="GO:0004553">
    <property type="term" value="F:hydrolase activity, hydrolyzing O-glycosyl compounds"/>
    <property type="evidence" value="ECO:0007669"/>
    <property type="project" value="InterPro"/>
</dbReference>
<evidence type="ECO:0000259" key="4">
    <source>
        <dbReference type="Pfam" id="PF21365"/>
    </source>
</evidence>